<feature type="transmembrane region" description="Helical" evidence="9">
    <location>
        <begin position="555"/>
        <end position="573"/>
    </location>
</feature>
<evidence type="ECO:0000259" key="10">
    <source>
        <dbReference type="Pfam" id="PF01699"/>
    </source>
</evidence>
<evidence type="ECO:0000256" key="7">
    <source>
        <dbReference type="ARBA" id="ARBA00023136"/>
    </source>
</evidence>
<feature type="domain" description="Sodium/calcium exchanger membrane region" evidence="10">
    <location>
        <begin position="123"/>
        <end position="243"/>
    </location>
</feature>
<keyword evidence="7 9" id="KW-0472">Membrane</keyword>
<evidence type="ECO:0000256" key="8">
    <source>
        <dbReference type="SAM" id="MobiDB-lite"/>
    </source>
</evidence>
<feature type="region of interest" description="Disordered" evidence="8">
    <location>
        <begin position="296"/>
        <end position="316"/>
    </location>
</feature>
<evidence type="ECO:0000256" key="5">
    <source>
        <dbReference type="ARBA" id="ARBA00022989"/>
    </source>
</evidence>
<dbReference type="InterPro" id="IPR004837">
    <property type="entry name" value="NaCa_Exmemb"/>
</dbReference>
<keyword evidence="5 9" id="KW-1133">Transmembrane helix</keyword>
<dbReference type="InterPro" id="IPR004713">
    <property type="entry name" value="CaH_exchang"/>
</dbReference>
<evidence type="ECO:0000256" key="6">
    <source>
        <dbReference type="ARBA" id="ARBA00023065"/>
    </source>
</evidence>
<gene>
    <name evidence="11" type="ORF">NLU13_7739</name>
</gene>
<feature type="region of interest" description="Disordered" evidence="8">
    <location>
        <begin position="335"/>
        <end position="355"/>
    </location>
</feature>
<dbReference type="InterPro" id="IPR044880">
    <property type="entry name" value="NCX_ion-bd_dom_sf"/>
</dbReference>
<feature type="transmembrane region" description="Helical" evidence="9">
    <location>
        <begin position="91"/>
        <end position="112"/>
    </location>
</feature>
<evidence type="ECO:0000313" key="11">
    <source>
        <dbReference type="EMBL" id="KAK0385263.1"/>
    </source>
</evidence>
<dbReference type="Gene3D" id="1.20.1420.30">
    <property type="entry name" value="NCX, central ion-binding region"/>
    <property type="match status" value="2"/>
</dbReference>
<feature type="domain" description="Sodium/calcium exchanger membrane region" evidence="10">
    <location>
        <begin position="424"/>
        <end position="569"/>
    </location>
</feature>
<dbReference type="PANTHER" id="PTHR31503">
    <property type="entry name" value="VACUOLAR CALCIUM ION TRANSPORTER"/>
    <property type="match status" value="1"/>
</dbReference>
<comment type="subcellular location">
    <subcellularLocation>
        <location evidence="1">Endomembrane system</location>
        <topology evidence="1">Multi-pass membrane protein</topology>
    </subcellularLocation>
</comment>
<feature type="transmembrane region" description="Helical" evidence="9">
    <location>
        <begin position="151"/>
        <end position="180"/>
    </location>
</feature>
<feature type="transmembrane region" description="Helical" evidence="9">
    <location>
        <begin position="421"/>
        <end position="442"/>
    </location>
</feature>
<reference evidence="11" key="1">
    <citation type="submission" date="2022-10" db="EMBL/GenBank/DDBJ databases">
        <title>Determination and structural analysis of whole genome sequence of Sarocladium strictum F4-1.</title>
        <authorList>
            <person name="Hu L."/>
            <person name="Jiang Y."/>
        </authorList>
    </citation>
    <scope>NUCLEOTIDE SEQUENCE</scope>
    <source>
        <strain evidence="11">F4-1</strain>
    </source>
</reference>
<accession>A0AA39L5U0</accession>
<comment type="similarity">
    <text evidence="2">Belongs to the Ca(2+):cation antiporter (CaCA) (TC 2.A.19) family.</text>
</comment>
<comment type="caution">
    <text evidence="11">The sequence shown here is derived from an EMBL/GenBank/DDBJ whole genome shotgun (WGS) entry which is preliminary data.</text>
</comment>
<dbReference type="GO" id="GO:0000329">
    <property type="term" value="C:fungal-type vacuole membrane"/>
    <property type="evidence" value="ECO:0007669"/>
    <property type="project" value="TreeGrafter"/>
</dbReference>
<evidence type="ECO:0000256" key="9">
    <source>
        <dbReference type="SAM" id="Phobius"/>
    </source>
</evidence>
<feature type="compositionally biased region" description="Polar residues" evidence="8">
    <location>
        <begin position="301"/>
        <end position="316"/>
    </location>
</feature>
<feature type="transmembrane region" description="Helical" evidence="9">
    <location>
        <begin position="226"/>
        <end position="244"/>
    </location>
</feature>
<feature type="transmembrane region" description="Helical" evidence="9">
    <location>
        <begin position="124"/>
        <end position="145"/>
    </location>
</feature>
<evidence type="ECO:0000313" key="12">
    <source>
        <dbReference type="Proteomes" id="UP001175261"/>
    </source>
</evidence>
<organism evidence="11 12">
    <name type="scientific">Sarocladium strictum</name>
    <name type="common">Black bundle disease fungus</name>
    <name type="synonym">Acremonium strictum</name>
    <dbReference type="NCBI Taxonomy" id="5046"/>
    <lineage>
        <taxon>Eukaryota</taxon>
        <taxon>Fungi</taxon>
        <taxon>Dikarya</taxon>
        <taxon>Ascomycota</taxon>
        <taxon>Pezizomycotina</taxon>
        <taxon>Sordariomycetes</taxon>
        <taxon>Hypocreomycetidae</taxon>
        <taxon>Hypocreales</taxon>
        <taxon>Sarocladiaceae</taxon>
        <taxon>Sarocladium</taxon>
    </lineage>
</organism>
<name>A0AA39L5U0_SARSR</name>
<evidence type="ECO:0000256" key="4">
    <source>
        <dbReference type="ARBA" id="ARBA00022692"/>
    </source>
</evidence>
<evidence type="ECO:0000256" key="3">
    <source>
        <dbReference type="ARBA" id="ARBA00022448"/>
    </source>
</evidence>
<dbReference type="AlphaFoldDB" id="A0AA39L5U0"/>
<feature type="transmembrane region" description="Helical" evidence="9">
    <location>
        <begin position="462"/>
        <end position="482"/>
    </location>
</feature>
<dbReference type="EMBL" id="JAPDFR010000007">
    <property type="protein sequence ID" value="KAK0385263.1"/>
    <property type="molecule type" value="Genomic_DNA"/>
</dbReference>
<dbReference type="GO" id="GO:0006874">
    <property type="term" value="P:intracellular calcium ion homeostasis"/>
    <property type="evidence" value="ECO:0007669"/>
    <property type="project" value="TreeGrafter"/>
</dbReference>
<evidence type="ECO:0000256" key="2">
    <source>
        <dbReference type="ARBA" id="ARBA00008170"/>
    </source>
</evidence>
<dbReference type="GO" id="GO:0015369">
    <property type="term" value="F:calcium:proton antiporter activity"/>
    <property type="evidence" value="ECO:0007669"/>
    <property type="project" value="TreeGrafter"/>
</dbReference>
<dbReference type="GO" id="GO:0012505">
    <property type="term" value="C:endomembrane system"/>
    <property type="evidence" value="ECO:0007669"/>
    <property type="project" value="UniProtKB-SubCell"/>
</dbReference>
<sequence>MSSGPHEPPIDGLHGLHTNANYGTVKDFLHSISDTLRRCTETRVTGSAQPLMEYREVHETDDDDDGGDDELLFDKAQPDGTAWKTVKEMLLASWMNSLLVFVFIGVATHMAGMNPLIALTAGDAVGALLNISFGNLVELILFIALVNDQVYIVQASIFGSIIVNLLLILGSALVAGTAVNTDPVYNSSETQLLACLLFVSVFVVLMPTAFTYTIEAPDGNQGPALQMSRVSALIVLMIYMLYFAHEVHSRPEDSDVSDLEEGTVEAAEVPHEPVLPNYSNIISPQPLHPRTIRFADEAGSNHPSSFSHAKGNDLSSEQGYADAADYDAQSELSFHRGRDSSGHRRNVSAFSNSSYHPSRRFNRFSRSLSRGSSRGFSRESSMSGDTRPVATLQFLMENRAEMETFVHSRPSAGNGTRGAKVACVFVLVVSSLLMSACGEFLVSTIDQVTHESGVLSKPFIGLVILPIVGNIAEYVTVVTVGVRGKLDLAIAVAVGSSIQISLCVTPLTVLAGWALRKNLGLTFSFFEMATLLGSVLLVNLLILNESGSTLRTAGLKGALMCACYVIFSMGAYLSP</sequence>
<feature type="transmembrane region" description="Helical" evidence="9">
    <location>
        <begin position="521"/>
        <end position="543"/>
    </location>
</feature>
<keyword evidence="12" id="KW-1185">Reference proteome</keyword>
<dbReference type="PANTHER" id="PTHR31503:SF18">
    <property type="entry name" value="CA(2+)_H(+) EXCHANGER, PUTATIVE (EUROFUNG)-RELATED"/>
    <property type="match status" value="1"/>
</dbReference>
<keyword evidence="4 9" id="KW-0812">Transmembrane</keyword>
<dbReference type="Pfam" id="PF01699">
    <property type="entry name" value="Na_Ca_ex"/>
    <property type="match status" value="2"/>
</dbReference>
<dbReference type="Proteomes" id="UP001175261">
    <property type="component" value="Unassembled WGS sequence"/>
</dbReference>
<feature type="transmembrane region" description="Helical" evidence="9">
    <location>
        <begin position="489"/>
        <end position="515"/>
    </location>
</feature>
<keyword evidence="3" id="KW-0813">Transport</keyword>
<protein>
    <recommendedName>
        <fullName evidence="10">Sodium/calcium exchanger membrane region domain-containing protein</fullName>
    </recommendedName>
</protein>
<proteinExistence type="inferred from homology"/>
<evidence type="ECO:0000256" key="1">
    <source>
        <dbReference type="ARBA" id="ARBA00004127"/>
    </source>
</evidence>
<keyword evidence="6" id="KW-0406">Ion transport</keyword>
<feature type="transmembrane region" description="Helical" evidence="9">
    <location>
        <begin position="192"/>
        <end position="214"/>
    </location>
</feature>